<feature type="domain" description="NB-ARC" evidence="1">
    <location>
        <begin position="353"/>
        <end position="524"/>
    </location>
</feature>
<evidence type="ECO:0000313" key="3">
    <source>
        <dbReference type="Proteomes" id="UP000756346"/>
    </source>
</evidence>
<dbReference type="GO" id="GO:0043531">
    <property type="term" value="F:ADP binding"/>
    <property type="evidence" value="ECO:0007669"/>
    <property type="project" value="InterPro"/>
</dbReference>
<evidence type="ECO:0000313" key="2">
    <source>
        <dbReference type="EMBL" id="KAH7038361.1"/>
    </source>
</evidence>
<dbReference type="GeneID" id="70181113"/>
<dbReference type="SUPFAM" id="SSF52540">
    <property type="entry name" value="P-loop containing nucleoside triphosphate hydrolases"/>
    <property type="match status" value="1"/>
</dbReference>
<organism evidence="2 3">
    <name type="scientific">Microdochium trichocladiopsis</name>
    <dbReference type="NCBI Taxonomy" id="1682393"/>
    <lineage>
        <taxon>Eukaryota</taxon>
        <taxon>Fungi</taxon>
        <taxon>Dikarya</taxon>
        <taxon>Ascomycota</taxon>
        <taxon>Pezizomycotina</taxon>
        <taxon>Sordariomycetes</taxon>
        <taxon>Xylariomycetidae</taxon>
        <taxon>Xylariales</taxon>
        <taxon>Microdochiaceae</taxon>
        <taxon>Microdochium</taxon>
    </lineage>
</organism>
<dbReference type="OrthoDB" id="5086500at2759"/>
<dbReference type="InterPro" id="IPR027417">
    <property type="entry name" value="P-loop_NTPase"/>
</dbReference>
<dbReference type="Gene3D" id="1.25.40.10">
    <property type="entry name" value="Tetratricopeptide repeat domain"/>
    <property type="match status" value="2"/>
</dbReference>
<dbReference type="GO" id="GO:0009116">
    <property type="term" value="P:nucleoside metabolic process"/>
    <property type="evidence" value="ECO:0007669"/>
    <property type="project" value="InterPro"/>
</dbReference>
<protein>
    <recommendedName>
        <fullName evidence="1">NB-ARC domain-containing protein</fullName>
    </recommendedName>
</protein>
<dbReference type="InterPro" id="IPR002182">
    <property type="entry name" value="NB-ARC"/>
</dbReference>
<dbReference type="InterPro" id="IPR011990">
    <property type="entry name" value="TPR-like_helical_dom_sf"/>
</dbReference>
<proteinExistence type="predicted"/>
<dbReference type="RefSeq" id="XP_046017482.1">
    <property type="nucleotide sequence ID" value="XM_046151567.1"/>
</dbReference>
<dbReference type="PANTHER" id="PTHR46082:SF11">
    <property type="entry name" value="AAA+ ATPASE DOMAIN-CONTAINING PROTEIN-RELATED"/>
    <property type="match status" value="1"/>
</dbReference>
<gene>
    <name evidence="2" type="ORF">B0I36DRAFT_284513</name>
</gene>
<name>A0A9P8YG58_9PEZI</name>
<dbReference type="EMBL" id="JAGTJQ010000002">
    <property type="protein sequence ID" value="KAH7038361.1"/>
    <property type="molecule type" value="Genomic_DNA"/>
</dbReference>
<dbReference type="InterPro" id="IPR053137">
    <property type="entry name" value="NLR-like"/>
</dbReference>
<reference evidence="2" key="1">
    <citation type="journal article" date="2021" name="Nat. Commun.">
        <title>Genetic determinants of endophytism in the Arabidopsis root mycobiome.</title>
        <authorList>
            <person name="Mesny F."/>
            <person name="Miyauchi S."/>
            <person name="Thiergart T."/>
            <person name="Pickel B."/>
            <person name="Atanasova L."/>
            <person name="Karlsson M."/>
            <person name="Huettel B."/>
            <person name="Barry K.W."/>
            <person name="Haridas S."/>
            <person name="Chen C."/>
            <person name="Bauer D."/>
            <person name="Andreopoulos W."/>
            <person name="Pangilinan J."/>
            <person name="LaButti K."/>
            <person name="Riley R."/>
            <person name="Lipzen A."/>
            <person name="Clum A."/>
            <person name="Drula E."/>
            <person name="Henrissat B."/>
            <person name="Kohler A."/>
            <person name="Grigoriev I.V."/>
            <person name="Martin F.M."/>
            <person name="Hacquard S."/>
        </authorList>
    </citation>
    <scope>NUCLEOTIDE SEQUENCE</scope>
    <source>
        <strain evidence="2">MPI-CAGE-CH-0230</strain>
    </source>
</reference>
<dbReference type="InterPro" id="IPR019734">
    <property type="entry name" value="TPR_rpt"/>
</dbReference>
<sequence>MAASRNDTTATLDPNDYAVVWIAPLEIEAKAALCLLDERHHGRFPVDRGDEYVFHAGSMCGHNVVIATFPAGQEYGTASAAALASQILKCFPNLWFGLLVGVAAGLPDLASSPPRDIRLGDVLVSLPEGERPGVIAYDLGKETDGGFQPLRYGHVLTTTKPIVRSAIGRIKLEAPDEAATFLPYYETIRDREHATGTFADPGQDHDTLYSATEGRPDIAIERPRRPDTARTRVWYGPIGSGDKLLKNAQKRNELRDKYGVIGLEMEAAGTMNRIPVGVIRGVCDYGDQQKNKEWQPYAAAIAAAYGKAVLNEIPSTEKRSRTDGIARTKGVNEPTPPCYYIQLPKNARFTGRDTVLDALDEALSNREEIRRVALVGLGGIGKTQIALRFAYNTKESRPDYSIFWVPVLSHGSVEQAYVEIAKKLGVRKQSDDEDIKDLVCQYLSSDKNGNWLFVVDNADDGELFFGTDDKTGIEAYLPESENGLVLLTTRSRQVAAQFAEANIVDIEQMDTKDATLLFQKSLAQRHTAPDEVGELLAQLAYLPLAITQAAAYLNQTKVPIGKYLGFLRGAEKDAVRVFGREFRDSTRYRQSHNAVATTWVVSFEQIRKSDQTAVDMLSFMACVEPKAIPQWILPESESEETEWAIGVLCGYSFLVRRGDDDTFDMHSLVHMATREWVKKQGWQQRVVRDAIGHLTDIFPSHDPENRKRWRECTPHAVRLLHDTRALEIDVRFELVFSVGRCMHTDRRFKEATQHFEELWRWANQRHTGLLETTIRRWLAAAYLDGRRIKEAIEILEHIVEEWRRTRDEKDYDRLASEHELARAYLEGGRTSKAIEMLEHIVAVKRQIRDEKDYSRLVSESVLARAYLDDQRVKEAIDIFEHVVAVGREILDEKDHSRLTSEHSLAKAYIDDRRVKEAIEIFEHVVAVEREILDERDHSRLTSEHELARAYLADQRIEEAIQILQHVVAVEREILDEKDYDRLVSERELAKAYLDDRRVKEAIEIFEHVVAVEREILDERDHSRLTSEHELARAYLADQRIEEAIQILQHVVAVEAQLYAEDNPDRLLSIRLLEDAYKELQLCN</sequence>
<accession>A0A9P8YG58</accession>
<dbReference type="Gene3D" id="3.40.50.1580">
    <property type="entry name" value="Nucleoside phosphorylase domain"/>
    <property type="match status" value="1"/>
</dbReference>
<dbReference type="Gene3D" id="3.40.50.300">
    <property type="entry name" value="P-loop containing nucleotide triphosphate hydrolases"/>
    <property type="match status" value="1"/>
</dbReference>
<dbReference type="GO" id="GO:0003824">
    <property type="term" value="F:catalytic activity"/>
    <property type="evidence" value="ECO:0007669"/>
    <property type="project" value="InterPro"/>
</dbReference>
<dbReference type="AlphaFoldDB" id="A0A9P8YG58"/>
<dbReference type="Pfam" id="PF00931">
    <property type="entry name" value="NB-ARC"/>
    <property type="match status" value="1"/>
</dbReference>
<dbReference type="InterPro" id="IPR035994">
    <property type="entry name" value="Nucleoside_phosphorylase_sf"/>
</dbReference>
<dbReference type="SUPFAM" id="SSF48452">
    <property type="entry name" value="TPR-like"/>
    <property type="match status" value="2"/>
</dbReference>
<dbReference type="SUPFAM" id="SSF53167">
    <property type="entry name" value="Purine and uridine phosphorylases"/>
    <property type="match status" value="1"/>
</dbReference>
<dbReference type="Proteomes" id="UP000756346">
    <property type="component" value="Unassembled WGS sequence"/>
</dbReference>
<dbReference type="SMART" id="SM00028">
    <property type="entry name" value="TPR"/>
    <property type="match status" value="6"/>
</dbReference>
<keyword evidence="3" id="KW-1185">Reference proteome</keyword>
<evidence type="ECO:0000259" key="1">
    <source>
        <dbReference type="Pfam" id="PF00931"/>
    </source>
</evidence>
<dbReference type="Pfam" id="PF13424">
    <property type="entry name" value="TPR_12"/>
    <property type="match status" value="3"/>
</dbReference>
<dbReference type="PANTHER" id="PTHR46082">
    <property type="entry name" value="ATP/GTP-BINDING PROTEIN-RELATED"/>
    <property type="match status" value="1"/>
</dbReference>
<comment type="caution">
    <text evidence="2">The sequence shown here is derived from an EMBL/GenBank/DDBJ whole genome shotgun (WGS) entry which is preliminary data.</text>
</comment>